<name>A0A0J1HWY9_BACAN</name>
<protein>
    <submittedName>
        <fullName evidence="1">Uncharacterized protein</fullName>
    </submittedName>
</protein>
<organism evidence="1 2">
    <name type="scientific">Bacillus anthracis</name>
    <name type="common">anthrax bacterium</name>
    <dbReference type="NCBI Taxonomy" id="1392"/>
    <lineage>
        <taxon>Bacteria</taxon>
        <taxon>Bacillati</taxon>
        <taxon>Bacillota</taxon>
        <taxon>Bacilli</taxon>
        <taxon>Bacillales</taxon>
        <taxon>Bacillaceae</taxon>
        <taxon>Bacillus</taxon>
        <taxon>Bacillus cereus group</taxon>
    </lineage>
</organism>
<reference evidence="1 2" key="1">
    <citation type="submission" date="2015-05" db="EMBL/GenBank/DDBJ databases">
        <title>Whole genome sequence and identification of bacterial endophytes from Costus igneus.</title>
        <authorList>
            <person name="Lee Y.P."/>
            <person name="Gan H.M."/>
            <person name="Eng W."/>
            <person name="Wheatley M.S."/>
            <person name="Caraballo A."/>
            <person name="Polter S."/>
            <person name="Savka M.A."/>
            <person name="Hudson A.O."/>
        </authorList>
    </citation>
    <scope>NUCLEOTIDE SEQUENCE [LARGE SCALE GENOMIC DNA]</scope>
    <source>
        <strain evidence="1 2">RIT375</strain>
    </source>
</reference>
<evidence type="ECO:0000313" key="1">
    <source>
        <dbReference type="EMBL" id="KLV18241.1"/>
    </source>
</evidence>
<proteinExistence type="predicted"/>
<evidence type="ECO:0000313" key="2">
    <source>
        <dbReference type="Proteomes" id="UP000035904"/>
    </source>
</evidence>
<accession>A0A0J1HWY9</accession>
<dbReference type="AlphaFoldDB" id="A0A0J1HWY9"/>
<dbReference type="PATRIC" id="fig|1392.242.peg.5562"/>
<comment type="caution">
    <text evidence="1">The sequence shown here is derived from an EMBL/GenBank/DDBJ whole genome shotgun (WGS) entry which is preliminary data.</text>
</comment>
<dbReference type="Proteomes" id="UP000035904">
    <property type="component" value="Unassembled WGS sequence"/>
</dbReference>
<gene>
    <name evidence="1" type="ORF">ABW01_12710</name>
</gene>
<dbReference type="EMBL" id="LDPG01000007">
    <property type="protein sequence ID" value="KLV18241.1"/>
    <property type="molecule type" value="Genomic_DNA"/>
</dbReference>
<dbReference type="RefSeq" id="WP_047956599.1">
    <property type="nucleotide sequence ID" value="NZ_LDPG01000007.1"/>
</dbReference>
<sequence>MKRITQDFINNLPVFENHKDAYVFFEENFKNFRFAGGELLDGQYCRNYDIVYDMNAYGEFLEMKVKALENKEISNGKSIGDVNIYHRVKIFENGNVHI</sequence>